<dbReference type="RefSeq" id="WP_015797901.1">
    <property type="nucleotide sequence ID" value="NC_013124.1"/>
</dbReference>
<proteinExistence type="predicted"/>
<keyword evidence="6" id="KW-0677">Repeat</keyword>
<dbReference type="PANTHER" id="PTHR10937:SF0">
    <property type="entry name" value="GLUTAMINE--FRUCTOSE-6-PHOSPHATE TRANSAMINASE (ISOMERIZING)"/>
    <property type="match status" value="1"/>
</dbReference>
<evidence type="ECO:0000256" key="2">
    <source>
        <dbReference type="ARBA" id="ARBA00012916"/>
    </source>
</evidence>
<evidence type="ECO:0000259" key="9">
    <source>
        <dbReference type="PROSITE" id="PS51464"/>
    </source>
</evidence>
<dbReference type="InterPro" id="IPR047084">
    <property type="entry name" value="GFAT_N"/>
</dbReference>
<dbReference type="GO" id="GO:0097367">
    <property type="term" value="F:carbohydrate derivative binding"/>
    <property type="evidence" value="ECO:0007669"/>
    <property type="project" value="InterPro"/>
</dbReference>
<gene>
    <name evidence="10" type="ordered locus">Afer_0432</name>
</gene>
<sequence length="613" mass="65201">MCGIVGAVGTGDIAGAVFEGLRRLEYRGYDSAGLAIVDDAGIIEVAKAAHARTSLAELKDSVDAFDGRGARVGVGHTRWATHGAPVLVNAHPHLDCTHRVAVVHNGIVENFRSLREELLERGHRLVSDTDTEVIAHLLEEQLVDEAPDVALASVFARLVGHMAIAVALADHPGLVLAIRRTSPLMGARSVDAEFVASDVPGVLHRATEFFEVPEDEVVAIGPEAAGLSRARRLEELVRPQISWTSQDVELGGYASFYEMELAAGAEALSQTVASLVDVDGSAIMDALDVDPFELKRIRKVVVVGAGTSYHAGLVGRFAIEHYARVPVEVDVASEYRYRDPIVDDGTLVIAVSQSGESLDTIVAVREAMAAGARAIAITNVVGSQLARVADGVLYTRAGPEVSVAATKTHLAQLAALELLALWLGELRGVLFPEEAIERRRALGEVAQAVGSVLEQTEALGATFRELASSQRFFFIGRNVALPVAMEGALKLKELSYLPAEAYAAGELKHGPIAMLDREAVVVALVPADRLRPKALANLEEVKARGATLVAVVAGEDARVTELSDVVVEVPATPPLLFPFVGVVPLQVFAGTIARERGLDLDRPRNLAKTVTVE</sequence>
<dbReference type="PROSITE" id="PS51278">
    <property type="entry name" value="GATASE_TYPE_2"/>
    <property type="match status" value="1"/>
</dbReference>
<dbReference type="AlphaFoldDB" id="C7M306"/>
<dbReference type="Pfam" id="PF13522">
    <property type="entry name" value="GATase_6"/>
    <property type="match status" value="1"/>
</dbReference>
<name>C7M306_ACIFD</name>
<keyword evidence="5 10" id="KW-0808">Transferase</keyword>
<dbReference type="GO" id="GO:0006047">
    <property type="term" value="P:UDP-N-acetylglucosamine metabolic process"/>
    <property type="evidence" value="ECO:0007669"/>
    <property type="project" value="TreeGrafter"/>
</dbReference>
<dbReference type="InterPro" id="IPR029055">
    <property type="entry name" value="Ntn_hydrolases_N"/>
</dbReference>
<dbReference type="FunFam" id="3.40.50.10490:FF:000001">
    <property type="entry name" value="Glutamine--fructose-6-phosphate aminotransferase [isomerizing]"/>
    <property type="match status" value="1"/>
</dbReference>
<feature type="domain" description="Glutamine amidotransferase type-2" evidence="8">
    <location>
        <begin position="2"/>
        <end position="223"/>
    </location>
</feature>
<keyword evidence="4 10" id="KW-0032">Aminotransferase</keyword>
<dbReference type="CDD" id="cd05009">
    <property type="entry name" value="SIS_GlmS_GlmD_2"/>
    <property type="match status" value="1"/>
</dbReference>
<evidence type="ECO:0000256" key="6">
    <source>
        <dbReference type="ARBA" id="ARBA00022737"/>
    </source>
</evidence>
<dbReference type="GO" id="GO:0004360">
    <property type="term" value="F:glutamine-fructose-6-phosphate transaminase (isomerizing) activity"/>
    <property type="evidence" value="ECO:0007669"/>
    <property type="project" value="UniProtKB-EC"/>
</dbReference>
<feature type="domain" description="SIS" evidence="9">
    <location>
        <begin position="290"/>
        <end position="429"/>
    </location>
</feature>
<dbReference type="InterPro" id="IPR001347">
    <property type="entry name" value="SIS_dom"/>
</dbReference>
<dbReference type="NCBIfam" id="NF001484">
    <property type="entry name" value="PRK00331.1"/>
    <property type="match status" value="1"/>
</dbReference>
<dbReference type="PROSITE" id="PS51464">
    <property type="entry name" value="SIS"/>
    <property type="match status" value="2"/>
</dbReference>
<evidence type="ECO:0000256" key="5">
    <source>
        <dbReference type="ARBA" id="ARBA00022679"/>
    </source>
</evidence>
<evidence type="ECO:0000256" key="7">
    <source>
        <dbReference type="ARBA" id="ARBA00022962"/>
    </source>
</evidence>
<comment type="catalytic activity">
    <reaction evidence="1">
        <text>D-fructose 6-phosphate + L-glutamine = D-glucosamine 6-phosphate + L-glutamate</text>
        <dbReference type="Rhea" id="RHEA:13237"/>
        <dbReference type="ChEBI" id="CHEBI:29985"/>
        <dbReference type="ChEBI" id="CHEBI:58359"/>
        <dbReference type="ChEBI" id="CHEBI:58725"/>
        <dbReference type="ChEBI" id="CHEBI:61527"/>
        <dbReference type="EC" id="2.6.1.16"/>
    </reaction>
</comment>
<evidence type="ECO:0000313" key="10">
    <source>
        <dbReference type="EMBL" id="ACU53400.1"/>
    </source>
</evidence>
<dbReference type="EC" id="2.6.1.16" evidence="2"/>
<feature type="domain" description="SIS" evidence="9">
    <location>
        <begin position="462"/>
        <end position="603"/>
    </location>
</feature>
<dbReference type="PANTHER" id="PTHR10937">
    <property type="entry name" value="GLUCOSAMINE--FRUCTOSE-6-PHOSPHATE AMINOTRANSFERASE, ISOMERIZING"/>
    <property type="match status" value="1"/>
</dbReference>
<dbReference type="Gene3D" id="3.40.50.10490">
    <property type="entry name" value="Glucose-6-phosphate isomerase like protein, domain 1"/>
    <property type="match status" value="2"/>
</dbReference>
<accession>C7M306</accession>
<dbReference type="InterPro" id="IPR046348">
    <property type="entry name" value="SIS_dom_sf"/>
</dbReference>
<dbReference type="CDD" id="cd05008">
    <property type="entry name" value="SIS_GlmS_GlmD_1"/>
    <property type="match status" value="1"/>
</dbReference>
<dbReference type="STRING" id="525909.Afer_0432"/>
<evidence type="ECO:0000256" key="3">
    <source>
        <dbReference type="ARBA" id="ARBA00016090"/>
    </source>
</evidence>
<reference evidence="10 11" key="1">
    <citation type="journal article" date="2009" name="Stand. Genomic Sci.">
        <title>Complete genome sequence of Acidimicrobium ferrooxidans type strain (ICP).</title>
        <authorList>
            <person name="Clum A."/>
            <person name="Nolan M."/>
            <person name="Lang E."/>
            <person name="Glavina Del Rio T."/>
            <person name="Tice H."/>
            <person name="Copeland A."/>
            <person name="Cheng J.F."/>
            <person name="Lucas S."/>
            <person name="Chen F."/>
            <person name="Bruce D."/>
            <person name="Goodwin L."/>
            <person name="Pitluck S."/>
            <person name="Ivanova N."/>
            <person name="Mavrommatis K."/>
            <person name="Mikhailova N."/>
            <person name="Pati A."/>
            <person name="Chen A."/>
            <person name="Palaniappan K."/>
            <person name="Goker M."/>
            <person name="Spring S."/>
            <person name="Land M."/>
            <person name="Hauser L."/>
            <person name="Chang Y.J."/>
            <person name="Jeffries C.C."/>
            <person name="Chain P."/>
            <person name="Bristow J."/>
            <person name="Eisen J.A."/>
            <person name="Markowitz V."/>
            <person name="Hugenholtz P."/>
            <person name="Kyrpides N.C."/>
            <person name="Klenk H.P."/>
            <person name="Lapidus A."/>
        </authorList>
    </citation>
    <scope>NUCLEOTIDE SEQUENCE [LARGE SCALE GENOMIC DNA]</scope>
    <source>
        <strain evidence="11">DSM 10331 / JCM 15462 / NBRC 103882 / ICP</strain>
    </source>
</reference>
<dbReference type="InterPro" id="IPR017932">
    <property type="entry name" value="GATase_2_dom"/>
</dbReference>
<dbReference type="InterPro" id="IPR005855">
    <property type="entry name" value="GFAT"/>
</dbReference>
<evidence type="ECO:0000256" key="1">
    <source>
        <dbReference type="ARBA" id="ARBA00001031"/>
    </source>
</evidence>
<dbReference type="GO" id="GO:0006002">
    <property type="term" value="P:fructose 6-phosphate metabolic process"/>
    <property type="evidence" value="ECO:0007669"/>
    <property type="project" value="TreeGrafter"/>
</dbReference>
<protein>
    <recommendedName>
        <fullName evidence="3">Glutamine--fructose-6-phosphate aminotransferase [isomerizing]</fullName>
        <ecNumber evidence="2">2.6.1.16</ecNumber>
    </recommendedName>
</protein>
<evidence type="ECO:0000313" key="11">
    <source>
        <dbReference type="Proteomes" id="UP000000771"/>
    </source>
</evidence>
<dbReference type="Proteomes" id="UP000000771">
    <property type="component" value="Chromosome"/>
</dbReference>
<dbReference type="HOGENOM" id="CLU_012520_5_2_11"/>
<dbReference type="SUPFAM" id="SSF56235">
    <property type="entry name" value="N-terminal nucleophile aminohydrolases (Ntn hydrolases)"/>
    <property type="match status" value="1"/>
</dbReference>
<dbReference type="Pfam" id="PF01380">
    <property type="entry name" value="SIS"/>
    <property type="match status" value="2"/>
</dbReference>
<dbReference type="InterPro" id="IPR035466">
    <property type="entry name" value="GlmS/AgaS_SIS"/>
</dbReference>
<dbReference type="KEGG" id="afo:Afer_0432"/>
<dbReference type="CDD" id="cd00714">
    <property type="entry name" value="GFAT"/>
    <property type="match status" value="1"/>
</dbReference>
<dbReference type="NCBIfam" id="TIGR01135">
    <property type="entry name" value="glmS"/>
    <property type="match status" value="1"/>
</dbReference>
<dbReference type="OrthoDB" id="9761808at2"/>
<evidence type="ECO:0000256" key="4">
    <source>
        <dbReference type="ARBA" id="ARBA00022576"/>
    </source>
</evidence>
<dbReference type="SUPFAM" id="SSF53697">
    <property type="entry name" value="SIS domain"/>
    <property type="match status" value="1"/>
</dbReference>
<dbReference type="GO" id="GO:0005829">
    <property type="term" value="C:cytosol"/>
    <property type="evidence" value="ECO:0007669"/>
    <property type="project" value="TreeGrafter"/>
</dbReference>
<dbReference type="GO" id="GO:0006487">
    <property type="term" value="P:protein N-linked glycosylation"/>
    <property type="evidence" value="ECO:0007669"/>
    <property type="project" value="TreeGrafter"/>
</dbReference>
<keyword evidence="11" id="KW-1185">Reference proteome</keyword>
<dbReference type="InterPro" id="IPR035490">
    <property type="entry name" value="GlmS/FrlB_SIS"/>
</dbReference>
<organism evidence="10 11">
    <name type="scientific">Acidimicrobium ferrooxidans (strain DSM 10331 / JCM 15462 / NBRC 103882 / ICP)</name>
    <dbReference type="NCBI Taxonomy" id="525909"/>
    <lineage>
        <taxon>Bacteria</taxon>
        <taxon>Bacillati</taxon>
        <taxon>Actinomycetota</taxon>
        <taxon>Acidimicrobiia</taxon>
        <taxon>Acidimicrobiales</taxon>
        <taxon>Acidimicrobiaceae</taxon>
        <taxon>Acidimicrobium</taxon>
    </lineage>
</organism>
<evidence type="ECO:0000259" key="8">
    <source>
        <dbReference type="PROSITE" id="PS51278"/>
    </source>
</evidence>
<dbReference type="EMBL" id="CP001631">
    <property type="protein sequence ID" value="ACU53400.1"/>
    <property type="molecule type" value="Genomic_DNA"/>
</dbReference>
<dbReference type="eggNOG" id="COG0449">
    <property type="taxonomic scope" value="Bacteria"/>
</dbReference>
<dbReference type="Gene3D" id="3.60.20.10">
    <property type="entry name" value="Glutamine Phosphoribosylpyrophosphate, subunit 1, domain 1"/>
    <property type="match status" value="1"/>
</dbReference>
<keyword evidence="7" id="KW-0315">Glutamine amidotransferase</keyword>